<dbReference type="EMBL" id="DRWN01000009">
    <property type="protein sequence ID" value="HHK67671.1"/>
    <property type="molecule type" value="Genomic_DNA"/>
</dbReference>
<evidence type="ECO:0000256" key="6">
    <source>
        <dbReference type="ARBA" id="ARBA00023002"/>
    </source>
</evidence>
<evidence type="ECO:0000256" key="5">
    <source>
        <dbReference type="ARBA" id="ARBA00022946"/>
    </source>
</evidence>
<dbReference type="PANTHER" id="PTHR11748">
    <property type="entry name" value="D-LACTATE DEHYDROGENASE"/>
    <property type="match status" value="1"/>
</dbReference>
<dbReference type="PANTHER" id="PTHR11748:SF111">
    <property type="entry name" value="D-LACTATE DEHYDROGENASE, MITOCHONDRIAL-RELATED"/>
    <property type="match status" value="1"/>
</dbReference>
<keyword evidence="4" id="KW-0274">FAD</keyword>
<dbReference type="InterPro" id="IPR004113">
    <property type="entry name" value="FAD-bd_oxidored_4_C"/>
</dbReference>
<reference evidence="9" key="1">
    <citation type="journal article" date="2020" name="mSystems">
        <title>Genome- and Community-Level Interaction Insights into Carbon Utilization and Element Cycling Functions of Hydrothermarchaeota in Hydrothermal Sediment.</title>
        <authorList>
            <person name="Zhou Z."/>
            <person name="Liu Y."/>
            <person name="Xu W."/>
            <person name="Pan J."/>
            <person name="Luo Z.H."/>
            <person name="Li M."/>
        </authorList>
    </citation>
    <scope>NUCLEOTIDE SEQUENCE [LARGE SCALE GENOMIC DNA]</scope>
    <source>
        <strain evidence="9">SpSt-1056</strain>
    </source>
</reference>
<dbReference type="InterPro" id="IPR006094">
    <property type="entry name" value="Oxid_FAD_bind_N"/>
</dbReference>
<keyword evidence="6" id="KW-0560">Oxidoreductase</keyword>
<dbReference type="Gene3D" id="1.10.45.10">
    <property type="entry name" value="Vanillyl-alcohol Oxidase, Chain A, domain 4"/>
    <property type="match status" value="1"/>
</dbReference>
<feature type="domain" description="FAD-binding PCMH-type" evidence="8">
    <location>
        <begin position="42"/>
        <end position="220"/>
    </location>
</feature>
<dbReference type="GO" id="GO:0071949">
    <property type="term" value="F:FAD binding"/>
    <property type="evidence" value="ECO:0007669"/>
    <property type="project" value="InterPro"/>
</dbReference>
<dbReference type="InterPro" id="IPR016166">
    <property type="entry name" value="FAD-bd_PCMH"/>
</dbReference>
<evidence type="ECO:0000313" key="9">
    <source>
        <dbReference type="EMBL" id="HHK67671.1"/>
    </source>
</evidence>
<dbReference type="InterPro" id="IPR036318">
    <property type="entry name" value="FAD-bd_PCMH-like_sf"/>
</dbReference>
<dbReference type="SUPFAM" id="SSF55103">
    <property type="entry name" value="FAD-linked oxidases, C-terminal domain"/>
    <property type="match status" value="1"/>
</dbReference>
<protein>
    <recommendedName>
        <fullName evidence="7">D-lactate dehydrogenase (cytochrome)</fullName>
        <ecNumber evidence="7">1.1.2.4</ecNumber>
    </recommendedName>
</protein>
<comment type="similarity">
    <text evidence="2">Belongs to the FAD-binding oxidoreductase/transferase type 4 family.</text>
</comment>
<proteinExistence type="inferred from homology"/>
<dbReference type="Gene3D" id="3.30.465.10">
    <property type="match status" value="1"/>
</dbReference>
<dbReference type="InterPro" id="IPR016169">
    <property type="entry name" value="FAD-bd_PCMH_sub2"/>
</dbReference>
<evidence type="ECO:0000256" key="1">
    <source>
        <dbReference type="ARBA" id="ARBA00001974"/>
    </source>
</evidence>
<keyword evidence="5" id="KW-0809">Transit peptide</keyword>
<name>A0A7C5QCF6_CALS0</name>
<sequence length="464" mass="51904">MSSFDKAVKELSANIRLLSDDDVLRKYRSDALREFRGFRRTFNVARLAVVFPKDAYEVVHVVKTANKFRVPVVPVGGLTGLMGGAMPVTDCIIVDMKPMNRVLHVSEEDRLVSCEAGITIDELDKRLAAHGLMTGHDPWTRKYATVGGCIAANGMGYTAAGYGSIRRQVLGLEVVLPTGEVLRTRDVEDSSTGPSLTQLFIGSEGTLGIITKATMRVYPLPEKRTLAGYRFEGFEKGFRALLKFYTMNLIPSALEYGEVFDAPSDPEQDYESELFVMFEGMEEVVDVKTKIADVLCRGSGGERVDESRVMDFWQHRHDIADFYVENVGRNGLWHDVFFDFIHVSLPATKVLDYRRLSAQVLKKHQLLVVDRGIWKQPENFSIAYLRQKGLQPRKDLSEFLTAFDELVESVQGLGGSMEYCHGVGIKMAKHMSKELGQAGLEVLRRIKSALDPNNIMNPGKLLPV</sequence>
<evidence type="ECO:0000259" key="8">
    <source>
        <dbReference type="PROSITE" id="PS51387"/>
    </source>
</evidence>
<dbReference type="Pfam" id="PF02913">
    <property type="entry name" value="FAD-oxidase_C"/>
    <property type="match status" value="1"/>
</dbReference>
<dbReference type="Pfam" id="PF01565">
    <property type="entry name" value="FAD_binding_4"/>
    <property type="match status" value="1"/>
</dbReference>
<dbReference type="InterPro" id="IPR016171">
    <property type="entry name" value="Vanillyl_alc_oxidase_C-sub2"/>
</dbReference>
<dbReference type="AlphaFoldDB" id="A0A7C5QCF6"/>
<dbReference type="PROSITE" id="PS51387">
    <property type="entry name" value="FAD_PCMH"/>
    <property type="match status" value="1"/>
</dbReference>
<comment type="cofactor">
    <cofactor evidence="1">
        <name>FAD</name>
        <dbReference type="ChEBI" id="CHEBI:57692"/>
    </cofactor>
</comment>
<dbReference type="FunFam" id="1.10.45.10:FF:000001">
    <property type="entry name" value="D-lactate dehydrogenase mitochondrial"/>
    <property type="match status" value="1"/>
</dbReference>
<accession>A0A7C5QCF6</accession>
<dbReference type="GO" id="GO:0004458">
    <property type="term" value="F:D-lactate dehydrogenase (cytochrome) activity"/>
    <property type="evidence" value="ECO:0007669"/>
    <property type="project" value="UniProtKB-EC"/>
</dbReference>
<dbReference type="SUPFAM" id="SSF56176">
    <property type="entry name" value="FAD-binding/transporter-associated domain-like"/>
    <property type="match status" value="1"/>
</dbReference>
<comment type="caution">
    <text evidence="9">The sequence shown here is derived from an EMBL/GenBank/DDBJ whole genome shotgun (WGS) entry which is preliminary data.</text>
</comment>
<keyword evidence="3" id="KW-0285">Flavoprotein</keyword>
<gene>
    <name evidence="9" type="ORF">ENM11_00745</name>
</gene>
<dbReference type="InterPro" id="IPR016164">
    <property type="entry name" value="FAD-linked_Oxase-like_C"/>
</dbReference>
<evidence type="ECO:0000256" key="4">
    <source>
        <dbReference type="ARBA" id="ARBA00022827"/>
    </source>
</evidence>
<dbReference type="EC" id="1.1.2.4" evidence="7"/>
<evidence type="ECO:0000256" key="3">
    <source>
        <dbReference type="ARBA" id="ARBA00022630"/>
    </source>
</evidence>
<evidence type="ECO:0000256" key="7">
    <source>
        <dbReference type="ARBA" id="ARBA00038897"/>
    </source>
</evidence>
<organism evidence="9">
    <name type="scientific">Caldiarchaeum subterraneum</name>
    <dbReference type="NCBI Taxonomy" id="311458"/>
    <lineage>
        <taxon>Archaea</taxon>
        <taxon>Nitrososphaerota</taxon>
        <taxon>Candidatus Caldarchaeales</taxon>
        <taxon>Candidatus Caldarchaeaceae</taxon>
        <taxon>Candidatus Caldarchaeum</taxon>
    </lineage>
</organism>
<evidence type="ECO:0000256" key="2">
    <source>
        <dbReference type="ARBA" id="ARBA00008000"/>
    </source>
</evidence>
<dbReference type="GO" id="GO:1903457">
    <property type="term" value="P:lactate catabolic process"/>
    <property type="evidence" value="ECO:0007669"/>
    <property type="project" value="TreeGrafter"/>
</dbReference>
<dbReference type="GO" id="GO:0008720">
    <property type="term" value="F:D-lactate dehydrogenase (NAD+) activity"/>
    <property type="evidence" value="ECO:0007669"/>
    <property type="project" value="TreeGrafter"/>
</dbReference>